<keyword evidence="7 8" id="KW-0472">Membrane</keyword>
<feature type="transmembrane region" description="Helical" evidence="8">
    <location>
        <begin position="176"/>
        <end position="196"/>
    </location>
</feature>
<dbReference type="Proteomes" id="UP000032900">
    <property type="component" value="Unassembled WGS sequence"/>
</dbReference>
<comment type="subcellular location">
    <subcellularLocation>
        <location evidence="1 8">Cell membrane</location>
        <topology evidence="1 8">Multi-pass membrane protein</topology>
    </subcellularLocation>
</comment>
<dbReference type="OrthoDB" id="9801058at2"/>
<accession>A0A0E9LWS4</accession>
<comment type="caution">
    <text evidence="9">The sequence shown here is derived from an EMBL/GenBank/DDBJ whole genome shotgun (WGS) entry which is preliminary data.</text>
</comment>
<sequence>MIELLLNPLHVSPFVWLATFTCAFINGLSKGGLKGLGMVTIPAMVFLYGGMASTGLLLPILIFSDMLAFRMYRKSAQWSQVKKLLPWVLPGLLIAVVVGKYIHDGTFRDIIAVLIIVSLGILLFFDFFGKKINLSQSPVLSATTGFLGGFASMIGNAAGPIFNLYLLSTRISKNSFIATGAIFFLTLNVLKVPFHVFVWHSITWPTFHMNLLMIPAIVAGVVTGKKIASYIPEKTFRYLVLIIIALSALLLLVK</sequence>
<reference evidence="9 10" key="1">
    <citation type="journal article" date="2015" name="Microbes Environ.">
        <title>Distribution and evolution of nitrogen fixation genes in the phylum bacteroidetes.</title>
        <authorList>
            <person name="Inoue J."/>
            <person name="Oshima K."/>
            <person name="Suda W."/>
            <person name="Sakamoto M."/>
            <person name="Iino T."/>
            <person name="Noda S."/>
            <person name="Hongoh Y."/>
            <person name="Hattori M."/>
            <person name="Ohkuma M."/>
        </authorList>
    </citation>
    <scope>NUCLEOTIDE SEQUENCE [LARGE SCALE GENOMIC DNA]</scope>
    <source>
        <strain evidence="9">JCM 15548</strain>
    </source>
</reference>
<feature type="transmembrane region" description="Helical" evidence="8">
    <location>
        <begin position="235"/>
        <end position="253"/>
    </location>
</feature>
<dbReference type="InterPro" id="IPR052017">
    <property type="entry name" value="TSUP"/>
</dbReference>
<dbReference type="RefSeq" id="WP_083985043.1">
    <property type="nucleotide sequence ID" value="NZ_BAZW01000012.1"/>
</dbReference>
<gene>
    <name evidence="9" type="ORF">JCM15548_11981</name>
</gene>
<evidence type="ECO:0000256" key="7">
    <source>
        <dbReference type="ARBA" id="ARBA00023136"/>
    </source>
</evidence>
<comment type="similarity">
    <text evidence="2 8">Belongs to the 4-toluene sulfonate uptake permease (TSUP) (TC 2.A.102) family.</text>
</comment>
<dbReference type="PANTHER" id="PTHR30269:SF37">
    <property type="entry name" value="MEMBRANE TRANSPORTER PROTEIN"/>
    <property type="match status" value="1"/>
</dbReference>
<keyword evidence="5 8" id="KW-0812">Transmembrane</keyword>
<dbReference type="Pfam" id="PF01925">
    <property type="entry name" value="TauE"/>
    <property type="match status" value="1"/>
</dbReference>
<protein>
    <recommendedName>
        <fullName evidence="8">Probable membrane transporter protein</fullName>
    </recommendedName>
</protein>
<feature type="transmembrane region" description="Helical" evidence="8">
    <location>
        <begin position="202"/>
        <end position="223"/>
    </location>
</feature>
<evidence type="ECO:0000256" key="5">
    <source>
        <dbReference type="ARBA" id="ARBA00022692"/>
    </source>
</evidence>
<evidence type="ECO:0000256" key="1">
    <source>
        <dbReference type="ARBA" id="ARBA00004651"/>
    </source>
</evidence>
<evidence type="ECO:0000256" key="2">
    <source>
        <dbReference type="ARBA" id="ARBA00009142"/>
    </source>
</evidence>
<dbReference type="PANTHER" id="PTHR30269">
    <property type="entry name" value="TRANSMEMBRANE PROTEIN YFCA"/>
    <property type="match status" value="1"/>
</dbReference>
<evidence type="ECO:0000313" key="9">
    <source>
        <dbReference type="EMBL" id="GAO29758.1"/>
    </source>
</evidence>
<feature type="transmembrane region" description="Helical" evidence="8">
    <location>
        <begin position="140"/>
        <end position="164"/>
    </location>
</feature>
<organism evidence="9 10">
    <name type="scientific">Geofilum rubicundum JCM 15548</name>
    <dbReference type="NCBI Taxonomy" id="1236989"/>
    <lineage>
        <taxon>Bacteria</taxon>
        <taxon>Pseudomonadati</taxon>
        <taxon>Bacteroidota</taxon>
        <taxon>Bacteroidia</taxon>
        <taxon>Marinilabiliales</taxon>
        <taxon>Marinilabiliaceae</taxon>
        <taxon>Geofilum</taxon>
    </lineage>
</organism>
<feature type="transmembrane region" description="Helical" evidence="8">
    <location>
        <begin position="45"/>
        <end position="64"/>
    </location>
</feature>
<dbReference type="EMBL" id="BAZW01000012">
    <property type="protein sequence ID" value="GAO29758.1"/>
    <property type="molecule type" value="Genomic_DNA"/>
</dbReference>
<feature type="transmembrane region" description="Helical" evidence="8">
    <location>
        <begin position="84"/>
        <end position="103"/>
    </location>
</feature>
<dbReference type="InterPro" id="IPR002781">
    <property type="entry name" value="TM_pro_TauE-like"/>
</dbReference>
<name>A0A0E9LWS4_9BACT</name>
<dbReference type="AlphaFoldDB" id="A0A0E9LWS4"/>
<feature type="transmembrane region" description="Helical" evidence="8">
    <location>
        <begin position="110"/>
        <end position="128"/>
    </location>
</feature>
<keyword evidence="4 8" id="KW-1003">Cell membrane</keyword>
<evidence type="ECO:0000256" key="6">
    <source>
        <dbReference type="ARBA" id="ARBA00022989"/>
    </source>
</evidence>
<keyword evidence="3" id="KW-0813">Transport</keyword>
<dbReference type="STRING" id="1236989.JCM15548_11981"/>
<evidence type="ECO:0000256" key="3">
    <source>
        <dbReference type="ARBA" id="ARBA00022448"/>
    </source>
</evidence>
<keyword evidence="6 8" id="KW-1133">Transmembrane helix</keyword>
<evidence type="ECO:0000256" key="8">
    <source>
        <dbReference type="RuleBase" id="RU363041"/>
    </source>
</evidence>
<feature type="transmembrane region" description="Helical" evidence="8">
    <location>
        <begin position="14"/>
        <end position="33"/>
    </location>
</feature>
<proteinExistence type="inferred from homology"/>
<dbReference type="GO" id="GO:0005886">
    <property type="term" value="C:plasma membrane"/>
    <property type="evidence" value="ECO:0007669"/>
    <property type="project" value="UniProtKB-SubCell"/>
</dbReference>
<evidence type="ECO:0000256" key="4">
    <source>
        <dbReference type="ARBA" id="ARBA00022475"/>
    </source>
</evidence>
<evidence type="ECO:0000313" key="10">
    <source>
        <dbReference type="Proteomes" id="UP000032900"/>
    </source>
</evidence>
<keyword evidence="10" id="KW-1185">Reference proteome</keyword>